<proteinExistence type="predicted"/>
<evidence type="ECO:0000256" key="1">
    <source>
        <dbReference type="SAM" id="MobiDB-lite"/>
    </source>
</evidence>
<organism evidence="2">
    <name type="scientific">Agrobacterium tumefaciens</name>
    <dbReference type="NCBI Taxonomy" id="358"/>
    <lineage>
        <taxon>Bacteria</taxon>
        <taxon>Pseudomonadati</taxon>
        <taxon>Pseudomonadota</taxon>
        <taxon>Alphaproteobacteria</taxon>
        <taxon>Hyphomicrobiales</taxon>
        <taxon>Rhizobiaceae</taxon>
        <taxon>Rhizobium/Agrobacterium group</taxon>
        <taxon>Agrobacterium</taxon>
        <taxon>Agrobacterium tumefaciens complex</taxon>
    </lineage>
</organism>
<name>Q44464_AGRTU</name>
<dbReference type="PIR" id="C29826">
    <property type="entry name" value="C29826"/>
</dbReference>
<sequence>MLNIAALSGCRLKRFNSKIQILMRPRLRKIVGTSVNRSIHFDRTHLPANRTVQPDMTNNRLNSTPVSRSPPAPASKPTHGSAYHWRASGVPNHPRPKSL</sequence>
<feature type="region of interest" description="Disordered" evidence="1">
    <location>
        <begin position="44"/>
        <end position="99"/>
    </location>
</feature>
<dbReference type="AlphaFoldDB" id="Q44464"/>
<feature type="compositionally biased region" description="Polar residues" evidence="1">
    <location>
        <begin position="50"/>
        <end position="67"/>
    </location>
</feature>
<reference evidence="2" key="1">
    <citation type="journal article" date="1987" name="J. Bacteriol.">
        <title>Double-stranded cleavage of T-DNA and generation of single-stranded T-DNA molecules in Escherichia coli by a virD-encoded border-specific endonuclease from Agrobacterium tumefaciens.</title>
        <authorList>
            <person name="Jayaswal R.K."/>
            <person name="Veluthambi K."/>
            <person name="Gelvin S.B."/>
            <person name="Slightom J.L."/>
        </authorList>
    </citation>
    <scope>NUCLEOTIDE SEQUENCE</scope>
</reference>
<accession>Q44464</accession>
<dbReference type="EMBL" id="M17989">
    <property type="protein sequence ID" value="AAA22115.1"/>
    <property type="molecule type" value="Genomic_DNA"/>
</dbReference>
<evidence type="ECO:0000313" key="2">
    <source>
        <dbReference type="EMBL" id="AAA22115.1"/>
    </source>
</evidence>
<protein>
    <submittedName>
        <fullName evidence="2">ORF 3</fullName>
    </submittedName>
</protein>